<proteinExistence type="predicted"/>
<dbReference type="GO" id="GO:0005737">
    <property type="term" value="C:cytoplasm"/>
    <property type="evidence" value="ECO:0007669"/>
    <property type="project" value="TreeGrafter"/>
</dbReference>
<dbReference type="InterPro" id="IPR003462">
    <property type="entry name" value="ODC_Mu_crystall"/>
</dbReference>
<dbReference type="PANTHER" id="PTHR13812:SF19">
    <property type="entry name" value="KETIMINE REDUCTASE MU-CRYSTALLIN"/>
    <property type="match status" value="1"/>
</dbReference>
<dbReference type="InterPro" id="IPR036291">
    <property type="entry name" value="NAD(P)-bd_dom_sf"/>
</dbReference>
<dbReference type="Pfam" id="PF02423">
    <property type="entry name" value="OCD_Mu_crystall"/>
    <property type="match status" value="1"/>
</dbReference>
<accession>A0A4P8XN92</accession>
<dbReference type="Proteomes" id="UP000300879">
    <property type="component" value="Chromosome"/>
</dbReference>
<evidence type="ECO:0000313" key="1">
    <source>
        <dbReference type="EMBL" id="QCT03903.1"/>
    </source>
</evidence>
<dbReference type="OrthoDB" id="9792005at2"/>
<dbReference type="InterPro" id="IPR023401">
    <property type="entry name" value="ODC_N"/>
</dbReference>
<dbReference type="PANTHER" id="PTHR13812">
    <property type="entry name" value="KETIMINE REDUCTASE MU-CRYSTALLIN"/>
    <property type="match status" value="1"/>
</dbReference>
<dbReference type="PIRSF" id="PIRSF001439">
    <property type="entry name" value="CryM"/>
    <property type="match status" value="1"/>
</dbReference>
<protein>
    <submittedName>
        <fullName evidence="1">Ornithine cyclodeaminase</fullName>
    </submittedName>
</protein>
<sequence length="322" mass="35834">MLYLNDNDIAAMGTDWHALRDTVRHALMMDAAGDSAHPIKPYLRFQNPQNRIIAMPAYVGGDIGLSGMKWIASFPGNVEKGLPRAHNTVILNHIDTGEPLAFFHSARLSGLRTAAVSSLMVQAYMDARQPVSVCLGILGWGPIGRLHLEMCAAMLGEQLEQVYIYDPRGIDPITIPEVLRFKTVIAGNWQEVYRHADIMATCTVASSRYINEKPREGTLLLGVSLRDYLPESVAHLKAIVVDDWDEVCRENTDIEQLHQKHGLHKEAVHTLADVVCGQRLRSVDRLEPVFFNPMGLAIFDIAAAGYYWRKAMEHGIGVKLSV</sequence>
<dbReference type="Gene3D" id="3.40.50.720">
    <property type="entry name" value="NAD(P)-binding Rossmann-like Domain"/>
    <property type="match status" value="1"/>
</dbReference>
<dbReference type="AlphaFoldDB" id="A0A4P8XN92"/>
<dbReference type="KEGG" id="palo:E6C60_3192"/>
<evidence type="ECO:0000313" key="2">
    <source>
        <dbReference type="Proteomes" id="UP000300879"/>
    </source>
</evidence>
<dbReference type="Gene3D" id="3.30.1780.10">
    <property type="entry name" value="ornithine cyclodeaminase, domain 1"/>
    <property type="match status" value="1"/>
</dbReference>
<gene>
    <name evidence="1" type="ORF">E6C60_3192</name>
</gene>
<organism evidence="1 2">
    <name type="scientific">Paenibacillus algicola</name>
    <dbReference type="NCBI Taxonomy" id="2565926"/>
    <lineage>
        <taxon>Bacteria</taxon>
        <taxon>Bacillati</taxon>
        <taxon>Bacillota</taxon>
        <taxon>Bacilli</taxon>
        <taxon>Bacillales</taxon>
        <taxon>Paenibacillaceae</taxon>
        <taxon>Paenibacillus</taxon>
    </lineage>
</organism>
<keyword evidence="2" id="KW-1185">Reference proteome</keyword>
<reference evidence="1 2" key="1">
    <citation type="submission" date="2019-05" db="EMBL/GenBank/DDBJ databases">
        <authorList>
            <person name="Chen C."/>
        </authorList>
    </citation>
    <scope>NUCLEOTIDE SEQUENCE [LARGE SCALE GENOMIC DNA]</scope>
    <source>
        <strain evidence="1 2">HB172198</strain>
    </source>
</reference>
<name>A0A4P8XN92_9BACL</name>
<dbReference type="EMBL" id="CP040396">
    <property type="protein sequence ID" value="QCT03903.1"/>
    <property type="molecule type" value="Genomic_DNA"/>
</dbReference>
<dbReference type="SUPFAM" id="SSF51735">
    <property type="entry name" value="NAD(P)-binding Rossmann-fold domains"/>
    <property type="match status" value="1"/>
</dbReference>